<gene>
    <name evidence="2" type="ORF">HBR001_LOCUS3526</name>
</gene>
<comment type="caution">
    <text evidence="2">The sequence shown here is derived from an EMBL/GenBank/DDBJ whole genome shotgun (WGS) entry which is preliminary data.</text>
</comment>
<reference evidence="2" key="1">
    <citation type="submission" date="2022-12" db="EMBL/GenBank/DDBJ databases">
        <authorList>
            <person name="Webb A."/>
        </authorList>
    </citation>
    <scope>NUCLEOTIDE SEQUENCE</scope>
    <source>
        <strain evidence="2">Hp1</strain>
    </source>
</reference>
<protein>
    <submittedName>
        <fullName evidence="2">Uncharacterized protein</fullName>
    </submittedName>
</protein>
<organism evidence="2 3">
    <name type="scientific">Hyaloperonospora brassicae</name>
    <name type="common">Brassica downy mildew</name>
    <name type="synonym">Peronospora brassicae</name>
    <dbReference type="NCBI Taxonomy" id="162125"/>
    <lineage>
        <taxon>Eukaryota</taxon>
        <taxon>Sar</taxon>
        <taxon>Stramenopiles</taxon>
        <taxon>Oomycota</taxon>
        <taxon>Peronosporomycetes</taxon>
        <taxon>Peronosporales</taxon>
        <taxon>Peronosporaceae</taxon>
        <taxon>Hyaloperonospora</taxon>
    </lineage>
</organism>
<name>A0AAV0TTR0_HYABA</name>
<evidence type="ECO:0000256" key="1">
    <source>
        <dbReference type="SAM" id="MobiDB-lite"/>
    </source>
</evidence>
<dbReference type="Proteomes" id="UP001162031">
    <property type="component" value="Unassembled WGS sequence"/>
</dbReference>
<evidence type="ECO:0000313" key="2">
    <source>
        <dbReference type="EMBL" id="CAI5725126.1"/>
    </source>
</evidence>
<evidence type="ECO:0000313" key="3">
    <source>
        <dbReference type="Proteomes" id="UP001162031"/>
    </source>
</evidence>
<feature type="region of interest" description="Disordered" evidence="1">
    <location>
        <begin position="139"/>
        <end position="160"/>
    </location>
</feature>
<sequence>MTSAPGSTAASPNALDSVAALKVDRGLLVSAAGRPQAAKMLEASVASWKSVGITTVAEGVDQPSFWHSRRPPAASLVLSPSNPLARWSARAEGAVQAARAQRAVALATAPAPVAASGAHADQPIAGLYKRLLGEGTSISRPRDLRRAGGGGPGQSRQGEARLCSAQAEDIKPDRTTELTALTALVVPAWPTVIRSTAPLRAVASTSRCSVTWQAPWIRSRQGSRRLLDPTRMRAVLTAGMQSSNGAFLGHMKDGGRMSHSMVQASNLVPDGGKVAAEFTEMASSERQELLPVKRQGGAGVALQERVLRSLSDRMSELDRLKPIHRTTLQHQECAEMMIENDYGLDLECLA</sequence>
<keyword evidence="3" id="KW-1185">Reference proteome</keyword>
<accession>A0AAV0TTR0</accession>
<proteinExistence type="predicted"/>
<dbReference type="EMBL" id="CANTFL010000581">
    <property type="protein sequence ID" value="CAI5725126.1"/>
    <property type="molecule type" value="Genomic_DNA"/>
</dbReference>
<dbReference type="AlphaFoldDB" id="A0AAV0TTR0"/>